<evidence type="ECO:0000313" key="4">
    <source>
        <dbReference type="EMBL" id="VGO16699.1"/>
    </source>
</evidence>
<dbReference type="EMBL" id="CAAHFG010000004">
    <property type="protein sequence ID" value="VGO16699.1"/>
    <property type="molecule type" value="Genomic_DNA"/>
</dbReference>
<proteinExistence type="predicted"/>
<dbReference type="SUPFAM" id="SSF50494">
    <property type="entry name" value="Trypsin-like serine proteases"/>
    <property type="match status" value="1"/>
</dbReference>
<evidence type="ECO:0000256" key="1">
    <source>
        <dbReference type="ARBA" id="ARBA00022670"/>
    </source>
</evidence>
<sequence>MMGRNRWMLVGFCGVMVLSALVSAVRRQQVVPGEPVEQHEPVMHVPESRFSPRQRPVDEYNPARTYSEAIADAVEKVMCSVVVIRTGRQQKVVRPIIPGWGRVEWEELMGEGSGIIIDENGYVLTSWHVIDKAEFIEIVLNDGTKLPAHEIGHDKATDLAVLKFEPKKPLCPAVEFGDSDKVRVGEVAIAIGSPFSLQSSVTVGHISQKGRRVQILPYEDFIQTDAAINEGNSGGPLIDVDGRLIGVNAAVKTEAEKKGVGIAFAIPVNLAVSVANSIIEKKRHEWPWVGCFFQSTGTEYKGIYDGASVVISDVFADTPAARASLQPGTAVFAVDGIPVKDEYDVKRIIFNKSVGKSIKLLLLLNEQKQEVELELEEFPGITLY</sequence>
<dbReference type="Gene3D" id="2.40.10.120">
    <property type="match status" value="1"/>
</dbReference>
<keyword evidence="5" id="KW-1185">Reference proteome</keyword>
<dbReference type="Pfam" id="PF13180">
    <property type="entry name" value="PDZ_2"/>
    <property type="match status" value="1"/>
</dbReference>
<dbReference type="RefSeq" id="WP_136082227.1">
    <property type="nucleotide sequence ID" value="NZ_CAAHFG010000004.1"/>
</dbReference>
<dbReference type="Gene3D" id="2.30.42.10">
    <property type="match status" value="1"/>
</dbReference>
<dbReference type="PANTHER" id="PTHR43343:SF3">
    <property type="entry name" value="PROTEASE DO-LIKE 8, CHLOROPLASTIC"/>
    <property type="match status" value="1"/>
</dbReference>
<evidence type="ECO:0000256" key="2">
    <source>
        <dbReference type="ARBA" id="ARBA00022801"/>
    </source>
</evidence>
<protein>
    <submittedName>
        <fullName evidence="4">Serine protease HtrA</fullName>
    </submittedName>
</protein>
<dbReference type="PANTHER" id="PTHR43343">
    <property type="entry name" value="PEPTIDASE S12"/>
    <property type="match status" value="1"/>
</dbReference>
<accession>A0A6C2U9Y7</accession>
<dbReference type="InterPro" id="IPR051201">
    <property type="entry name" value="Chloro_Bact_Ser_Proteases"/>
</dbReference>
<dbReference type="SMART" id="SM00228">
    <property type="entry name" value="PDZ"/>
    <property type="match status" value="1"/>
</dbReference>
<organism evidence="4 5">
    <name type="scientific">Pontiella desulfatans</name>
    <dbReference type="NCBI Taxonomy" id="2750659"/>
    <lineage>
        <taxon>Bacteria</taxon>
        <taxon>Pseudomonadati</taxon>
        <taxon>Kiritimatiellota</taxon>
        <taxon>Kiritimatiellia</taxon>
        <taxon>Kiritimatiellales</taxon>
        <taxon>Pontiellaceae</taxon>
        <taxon>Pontiella</taxon>
    </lineage>
</organism>
<dbReference type="GO" id="GO:0006508">
    <property type="term" value="P:proteolysis"/>
    <property type="evidence" value="ECO:0007669"/>
    <property type="project" value="UniProtKB-KW"/>
</dbReference>
<dbReference type="Pfam" id="PF13365">
    <property type="entry name" value="Trypsin_2"/>
    <property type="match status" value="1"/>
</dbReference>
<gene>
    <name evidence="4" type="primary">htrA_4</name>
    <name evidence="4" type="ORF">PDESU_05290</name>
</gene>
<dbReference type="InterPro" id="IPR001478">
    <property type="entry name" value="PDZ"/>
</dbReference>
<feature type="domain" description="PDZ" evidence="3">
    <location>
        <begin position="297"/>
        <end position="366"/>
    </location>
</feature>
<dbReference type="PROSITE" id="PS50106">
    <property type="entry name" value="PDZ"/>
    <property type="match status" value="1"/>
</dbReference>
<keyword evidence="2" id="KW-0378">Hydrolase</keyword>
<dbReference type="PRINTS" id="PR00834">
    <property type="entry name" value="PROTEASES2C"/>
</dbReference>
<evidence type="ECO:0000259" key="3">
    <source>
        <dbReference type="PROSITE" id="PS50106"/>
    </source>
</evidence>
<dbReference type="InterPro" id="IPR009003">
    <property type="entry name" value="Peptidase_S1_PA"/>
</dbReference>
<dbReference type="GO" id="GO:0004252">
    <property type="term" value="F:serine-type endopeptidase activity"/>
    <property type="evidence" value="ECO:0007669"/>
    <property type="project" value="InterPro"/>
</dbReference>
<name>A0A6C2U9Y7_PONDE</name>
<keyword evidence="1 4" id="KW-0645">Protease</keyword>
<dbReference type="InterPro" id="IPR001940">
    <property type="entry name" value="Peptidase_S1C"/>
</dbReference>
<reference evidence="4 5" key="1">
    <citation type="submission" date="2019-04" db="EMBL/GenBank/DDBJ databases">
        <authorList>
            <person name="Van Vliet M D."/>
        </authorList>
    </citation>
    <scope>NUCLEOTIDE SEQUENCE [LARGE SCALE GENOMIC DNA]</scope>
    <source>
        <strain evidence="4 5">F1</strain>
    </source>
</reference>
<dbReference type="SUPFAM" id="SSF50156">
    <property type="entry name" value="PDZ domain-like"/>
    <property type="match status" value="1"/>
</dbReference>
<dbReference type="Proteomes" id="UP000366872">
    <property type="component" value="Unassembled WGS sequence"/>
</dbReference>
<evidence type="ECO:0000313" key="5">
    <source>
        <dbReference type="Proteomes" id="UP000366872"/>
    </source>
</evidence>
<dbReference type="AlphaFoldDB" id="A0A6C2U9Y7"/>
<dbReference type="InterPro" id="IPR036034">
    <property type="entry name" value="PDZ_sf"/>
</dbReference>